<name>A0AAN6DN36_9EURO</name>
<accession>A0AAN6DN36</accession>
<dbReference type="EMBL" id="MU404360">
    <property type="protein sequence ID" value="KAI1609615.1"/>
    <property type="molecule type" value="Genomic_DNA"/>
</dbReference>
<protein>
    <submittedName>
        <fullName evidence="1">Uncharacterized protein</fullName>
    </submittedName>
</protein>
<dbReference type="Proteomes" id="UP001203852">
    <property type="component" value="Unassembled WGS sequence"/>
</dbReference>
<sequence>MATLPSIVLRTIAMQLVDDLKDNALCKKAVSVLCSLRLTCRELAQMGLIKTVLFSSINLYATKNNMLRVEQTDFSAIGPSIRQINFFPSPYFYNLKFSDFKKMLDLHNAQITDSNLCERCSARLVRNNFQETCDGRYPLSRDEILMRYQSYMERACEDKHSAIDGWLAKVWVKMLRFSQYVDTIKLCPASQATSQMPYPLVQVDCGECHTCCENVGLIDAMAGGSGDCLLTAVYGALASSLPIKNLSIECELMDATTANWRALRWRTAILEQVEPLIIKELPYGMRGHSDDSARDVKASVLVSDALWEVRKTVQHIILLRRSWPMAPRRSDLLPFFGYNGEFPCLRFLDLKSFYLWTSYFTSFIASCAALQTLSLEKCKIAGPDGEWKAFFDSVRERPRALHLTFYGMGSKDGPWDFNSGLGRNAGDGVSTSDSAAGLQKSLFLYLSRLAGWDTVLEDRFSETW</sequence>
<gene>
    <name evidence="1" type="ORF">EDD36DRAFT_76675</name>
</gene>
<dbReference type="SUPFAM" id="SSF52047">
    <property type="entry name" value="RNI-like"/>
    <property type="match status" value="1"/>
</dbReference>
<reference evidence="1" key="1">
    <citation type="journal article" date="2022" name="bioRxiv">
        <title>Deciphering the potential niche of two novel black yeast fungi from a biological soil crust based on their genomes, phenotypes, and melanin regulation.</title>
        <authorList>
            <consortium name="DOE Joint Genome Institute"/>
            <person name="Carr E.C."/>
            <person name="Barton Q."/>
            <person name="Grambo S."/>
            <person name="Sullivan M."/>
            <person name="Renfro C.M."/>
            <person name="Kuo A."/>
            <person name="Pangilinan J."/>
            <person name="Lipzen A."/>
            <person name="Keymanesh K."/>
            <person name="Savage E."/>
            <person name="Barry K."/>
            <person name="Grigoriev I.V."/>
            <person name="Riekhof W.R."/>
            <person name="Harris S.S."/>
        </authorList>
    </citation>
    <scope>NUCLEOTIDE SEQUENCE</scope>
    <source>
        <strain evidence="1">JF 03-4F</strain>
    </source>
</reference>
<organism evidence="1 2">
    <name type="scientific">Exophiala viscosa</name>
    <dbReference type="NCBI Taxonomy" id="2486360"/>
    <lineage>
        <taxon>Eukaryota</taxon>
        <taxon>Fungi</taxon>
        <taxon>Dikarya</taxon>
        <taxon>Ascomycota</taxon>
        <taxon>Pezizomycotina</taxon>
        <taxon>Eurotiomycetes</taxon>
        <taxon>Chaetothyriomycetidae</taxon>
        <taxon>Chaetothyriales</taxon>
        <taxon>Herpotrichiellaceae</taxon>
        <taxon>Exophiala</taxon>
    </lineage>
</organism>
<evidence type="ECO:0000313" key="2">
    <source>
        <dbReference type="Proteomes" id="UP001203852"/>
    </source>
</evidence>
<evidence type="ECO:0000313" key="1">
    <source>
        <dbReference type="EMBL" id="KAI1609615.1"/>
    </source>
</evidence>
<comment type="caution">
    <text evidence="1">The sequence shown here is derived from an EMBL/GenBank/DDBJ whole genome shotgun (WGS) entry which is preliminary data.</text>
</comment>
<proteinExistence type="predicted"/>
<keyword evidence="2" id="KW-1185">Reference proteome</keyword>
<dbReference type="AlphaFoldDB" id="A0AAN6DN36"/>